<comment type="caution">
    <text evidence="1">The sequence shown here is derived from an EMBL/GenBank/DDBJ whole genome shotgun (WGS) entry which is preliminary data.</text>
</comment>
<evidence type="ECO:0000313" key="1">
    <source>
        <dbReference type="EMBL" id="MEQ2507741.1"/>
    </source>
</evidence>
<dbReference type="RefSeq" id="WP_349225867.1">
    <property type="nucleotide sequence ID" value="NZ_JBBNFG020000003.1"/>
</dbReference>
<proteinExistence type="predicted"/>
<evidence type="ECO:0000313" key="2">
    <source>
        <dbReference type="Proteomes" id="UP001465717"/>
    </source>
</evidence>
<protein>
    <submittedName>
        <fullName evidence="1">Outer membrane beta-barrel protein</fullName>
    </submittedName>
</protein>
<dbReference type="Proteomes" id="UP001465717">
    <property type="component" value="Unassembled WGS sequence"/>
</dbReference>
<accession>A0ABV1FX70</accession>
<name>A0ABV1FX70_9BACT</name>
<organism evidence="1 2">
    <name type="scientific">Segatella sinensis</name>
    <dbReference type="NCBI Taxonomy" id="3085167"/>
    <lineage>
        <taxon>Bacteria</taxon>
        <taxon>Pseudomonadati</taxon>
        <taxon>Bacteroidota</taxon>
        <taxon>Bacteroidia</taxon>
        <taxon>Bacteroidales</taxon>
        <taxon>Prevotellaceae</taxon>
        <taxon>Segatella</taxon>
    </lineage>
</organism>
<sequence length="136" mass="15890">MGYTWFQFFANWRYLVDPCYQVIEPYHDNELISMYIFRNLNHTQVCYVGLTASPTIGWWHPTLDAGMRKQFLTIGGKAYSKPIFIGSFNNAFSLPCGWTLNLDMSWNTQGHSALPLFIWHKEEWTSLCVEVFFTTA</sequence>
<reference evidence="1 2" key="1">
    <citation type="submission" date="2024-04" db="EMBL/GenBank/DDBJ databases">
        <title>Human intestinal bacterial collection.</title>
        <authorList>
            <person name="Pauvert C."/>
            <person name="Hitch T.C.A."/>
            <person name="Clavel T."/>
        </authorList>
    </citation>
    <scope>NUCLEOTIDE SEQUENCE [LARGE SCALE GENOMIC DNA]</scope>
    <source>
        <strain evidence="1 2">CLA-AA-H174</strain>
    </source>
</reference>
<dbReference type="EMBL" id="JBBNGE010000013">
    <property type="protein sequence ID" value="MEQ2507741.1"/>
    <property type="molecule type" value="Genomic_DNA"/>
</dbReference>
<keyword evidence="2" id="KW-1185">Reference proteome</keyword>
<gene>
    <name evidence="1" type="ORF">AAAT87_05500</name>
</gene>